<dbReference type="RefSeq" id="XP_030854371.1">
    <property type="nucleotide sequence ID" value="XM_030998511.1"/>
</dbReference>
<dbReference type="NCBIfam" id="NF004846">
    <property type="entry name" value="PRK06197.1"/>
    <property type="match status" value="1"/>
</dbReference>
<dbReference type="PANTHER" id="PTHR43157">
    <property type="entry name" value="PHOSPHATIDYLINOSITOL-GLYCAN BIOSYNTHESIS CLASS F PROTEIN-RELATED"/>
    <property type="match status" value="1"/>
</dbReference>
<feature type="region of interest" description="Disordered" evidence="3">
    <location>
        <begin position="326"/>
        <end position="347"/>
    </location>
</feature>
<dbReference type="OrthoDB" id="191139at2759"/>
<accession>A0A7M7PN56</accession>
<evidence type="ECO:0000256" key="3">
    <source>
        <dbReference type="SAM" id="MobiDB-lite"/>
    </source>
</evidence>
<dbReference type="InterPro" id="IPR002347">
    <property type="entry name" value="SDR_fam"/>
</dbReference>
<sequence>MDIVNRIFHPRYTLPFTTFGALVGGTLLLKDYYGGDKCPSKARVDGKTVIITGANSGIGKETALELAKRGGKIILACRDIKKAEKAREEIVAASGNTDVKVLQLDLASLSSIRQFADKITSDEEGVDVLVNNAGLMRCPKWKTEDGFEMQFGVNHLGHFYLTNLLLDKLKSSAPSRIINVSSVAHQVGKINFEDINSDQRYNSAEAYANSKLAKVLFTRELSKRLEGTGVTANVLHPGVVKTNIGRHTGMHQSGFSMAILGPIFWLFVRSPQQGAQTSVYCAVDPELEKVSGQYFRDCKKSECDASGKDDEAAAKLWDVSCQLTGLSSEETKEKSAKTQDVVKEAER</sequence>
<dbReference type="InterPro" id="IPR036291">
    <property type="entry name" value="NAD(P)-bd_dom_sf"/>
</dbReference>
<dbReference type="Gene3D" id="3.40.50.720">
    <property type="entry name" value="NAD(P)-binding Rossmann-like Domain"/>
    <property type="match status" value="1"/>
</dbReference>
<dbReference type="AlphaFoldDB" id="A0A7M7PN56"/>
<name>A0A7M7PN56_STRPU</name>
<protein>
    <recommendedName>
        <fullName evidence="6">Retinol dehydrogenase 13</fullName>
    </recommendedName>
</protein>
<dbReference type="PRINTS" id="PR00081">
    <property type="entry name" value="GDHRDH"/>
</dbReference>
<dbReference type="PRINTS" id="PR00080">
    <property type="entry name" value="SDRFAMILY"/>
</dbReference>
<dbReference type="Pfam" id="PF00106">
    <property type="entry name" value="adh_short"/>
    <property type="match status" value="1"/>
</dbReference>
<reference evidence="5" key="1">
    <citation type="submission" date="2015-02" db="EMBL/GenBank/DDBJ databases">
        <title>Genome sequencing for Strongylocentrotus purpuratus.</title>
        <authorList>
            <person name="Murali S."/>
            <person name="Liu Y."/>
            <person name="Vee V."/>
            <person name="English A."/>
            <person name="Wang M."/>
            <person name="Skinner E."/>
            <person name="Han Y."/>
            <person name="Muzny D.M."/>
            <person name="Worley K.C."/>
            <person name="Gibbs R.A."/>
        </authorList>
    </citation>
    <scope>NUCLEOTIDE SEQUENCE</scope>
</reference>
<reference evidence="4" key="2">
    <citation type="submission" date="2021-01" db="UniProtKB">
        <authorList>
            <consortium name="EnsemblMetazoa"/>
        </authorList>
    </citation>
    <scope>IDENTIFICATION</scope>
</reference>
<dbReference type="CTD" id="112724"/>
<evidence type="ECO:0000256" key="1">
    <source>
        <dbReference type="ARBA" id="ARBA00023002"/>
    </source>
</evidence>
<dbReference type="InParanoid" id="A0A7M7PN56"/>
<evidence type="ECO:0000256" key="2">
    <source>
        <dbReference type="RuleBase" id="RU000363"/>
    </source>
</evidence>
<dbReference type="SUPFAM" id="SSF51735">
    <property type="entry name" value="NAD(P)-binding Rossmann-fold domains"/>
    <property type="match status" value="1"/>
</dbReference>
<dbReference type="KEGG" id="spu:593999"/>
<proteinExistence type="inferred from homology"/>
<dbReference type="PANTHER" id="PTHR43157:SF71">
    <property type="entry name" value="RETINOL DEHYDROGENASE 13"/>
    <property type="match status" value="1"/>
</dbReference>
<keyword evidence="5" id="KW-1185">Reference proteome</keyword>
<dbReference type="GO" id="GO:0016491">
    <property type="term" value="F:oxidoreductase activity"/>
    <property type="evidence" value="ECO:0007669"/>
    <property type="project" value="UniProtKB-KW"/>
</dbReference>
<dbReference type="Proteomes" id="UP000007110">
    <property type="component" value="Unassembled WGS sequence"/>
</dbReference>
<dbReference type="GeneID" id="593999"/>
<evidence type="ECO:0000313" key="5">
    <source>
        <dbReference type="Proteomes" id="UP000007110"/>
    </source>
</evidence>
<feature type="compositionally biased region" description="Basic and acidic residues" evidence="3">
    <location>
        <begin position="329"/>
        <end position="347"/>
    </location>
</feature>
<dbReference type="OMA" id="AFNSRIV"/>
<dbReference type="EnsemblMetazoa" id="XM_030998511">
    <property type="protein sequence ID" value="XP_030854371"/>
    <property type="gene ID" value="LOC593999"/>
</dbReference>
<evidence type="ECO:0008006" key="6">
    <source>
        <dbReference type="Google" id="ProtNLM"/>
    </source>
</evidence>
<keyword evidence="1" id="KW-0560">Oxidoreductase</keyword>
<evidence type="ECO:0000313" key="4">
    <source>
        <dbReference type="EnsemblMetazoa" id="XP_030854371"/>
    </source>
</evidence>
<comment type="similarity">
    <text evidence="2">Belongs to the short-chain dehydrogenases/reductases (SDR) family.</text>
</comment>
<organism evidence="4 5">
    <name type="scientific">Strongylocentrotus purpuratus</name>
    <name type="common">Purple sea urchin</name>
    <dbReference type="NCBI Taxonomy" id="7668"/>
    <lineage>
        <taxon>Eukaryota</taxon>
        <taxon>Metazoa</taxon>
        <taxon>Echinodermata</taxon>
        <taxon>Eleutherozoa</taxon>
        <taxon>Echinozoa</taxon>
        <taxon>Echinoidea</taxon>
        <taxon>Euechinoidea</taxon>
        <taxon>Echinacea</taxon>
        <taxon>Camarodonta</taxon>
        <taxon>Echinidea</taxon>
        <taxon>Strongylocentrotidae</taxon>
        <taxon>Strongylocentrotus</taxon>
    </lineage>
</organism>